<name>A0AA36IR85_9DINO</name>
<protein>
    <submittedName>
        <fullName evidence="2">Uncharacterized protein</fullName>
    </submittedName>
</protein>
<evidence type="ECO:0000256" key="1">
    <source>
        <dbReference type="SAM" id="MobiDB-lite"/>
    </source>
</evidence>
<feature type="compositionally biased region" description="Low complexity" evidence="1">
    <location>
        <begin position="13"/>
        <end position="30"/>
    </location>
</feature>
<feature type="region of interest" description="Disordered" evidence="1">
    <location>
        <begin position="42"/>
        <end position="104"/>
    </location>
</feature>
<dbReference type="Proteomes" id="UP001178507">
    <property type="component" value="Unassembled WGS sequence"/>
</dbReference>
<evidence type="ECO:0000313" key="3">
    <source>
        <dbReference type="Proteomes" id="UP001178507"/>
    </source>
</evidence>
<feature type="region of interest" description="Disordered" evidence="1">
    <location>
        <begin position="1"/>
        <end position="30"/>
    </location>
</feature>
<evidence type="ECO:0000313" key="2">
    <source>
        <dbReference type="EMBL" id="CAJ1392414.1"/>
    </source>
</evidence>
<feature type="region of interest" description="Disordered" evidence="1">
    <location>
        <begin position="449"/>
        <end position="486"/>
    </location>
</feature>
<feature type="compositionally biased region" description="Polar residues" evidence="1">
    <location>
        <begin position="397"/>
        <end position="422"/>
    </location>
</feature>
<organism evidence="2 3">
    <name type="scientific">Effrenium voratum</name>
    <dbReference type="NCBI Taxonomy" id="2562239"/>
    <lineage>
        <taxon>Eukaryota</taxon>
        <taxon>Sar</taxon>
        <taxon>Alveolata</taxon>
        <taxon>Dinophyceae</taxon>
        <taxon>Suessiales</taxon>
        <taxon>Symbiodiniaceae</taxon>
        <taxon>Effrenium</taxon>
    </lineage>
</organism>
<sequence>MAGKPSGALKTSAPAVDPDPAAPAARAAAAMVGPRFRQALQALRGCGKESREDTRKARSASGARTSSPGSPGSRTTRSRRAASTRRDGSQAASKADGAYQAAPPKNRIAKYGGVKKGRTRVSVPAPAFRCLGQAAAGIREMDWNKLYRALEILTRFLIPCESVSLYLVEEGGRYLRRVNTFLESFPPERRGHLLTPVSESTVEGAAAVHAEPCGLPVRAKVVTKTQVEWASREATGLYPLPSKGTFQDLSAGASLAPYPPADWTSPEAPTVTRIRNVLAFPLLFGSSQEDDPFGDYASADTEHALADERVFAVLKLTNRLSKGNGRAPVNIAASSRDRADLKYQPFAKRDSELLEAMSEFLREVYFSIDPVTFGPRASASLDVREEIEPLNAPSMMSGPSRSNQSGSRAHNQSGSRLLSHVQSGGSAASMAAGMFGILGNAFAKGSSQKRRAAELPDLLQKPEVQVTSDSSESMRAAPGWVYKDRA</sequence>
<proteinExistence type="predicted"/>
<comment type="caution">
    <text evidence="2">The sequence shown here is derived from an EMBL/GenBank/DDBJ whole genome shotgun (WGS) entry which is preliminary data.</text>
</comment>
<feature type="compositionally biased region" description="Low complexity" evidence="1">
    <location>
        <begin position="59"/>
        <end position="75"/>
    </location>
</feature>
<accession>A0AA36IR85</accession>
<dbReference type="EMBL" id="CAUJNA010002335">
    <property type="protein sequence ID" value="CAJ1392414.1"/>
    <property type="molecule type" value="Genomic_DNA"/>
</dbReference>
<gene>
    <name evidence="2" type="ORF">EVOR1521_LOCUS17509</name>
</gene>
<feature type="region of interest" description="Disordered" evidence="1">
    <location>
        <begin position="390"/>
        <end position="422"/>
    </location>
</feature>
<dbReference type="AlphaFoldDB" id="A0AA36IR85"/>
<keyword evidence="3" id="KW-1185">Reference proteome</keyword>
<feature type="compositionally biased region" description="Basic and acidic residues" evidence="1">
    <location>
        <begin position="46"/>
        <end position="56"/>
    </location>
</feature>
<reference evidence="2" key="1">
    <citation type="submission" date="2023-08" db="EMBL/GenBank/DDBJ databases">
        <authorList>
            <person name="Chen Y."/>
            <person name="Shah S."/>
            <person name="Dougan E. K."/>
            <person name="Thang M."/>
            <person name="Chan C."/>
        </authorList>
    </citation>
    <scope>NUCLEOTIDE SEQUENCE</scope>
</reference>